<dbReference type="EMBL" id="CAJVPT010021455">
    <property type="protein sequence ID" value="CAG8655113.1"/>
    <property type="molecule type" value="Genomic_DNA"/>
</dbReference>
<comment type="caution">
    <text evidence="1">The sequence shown here is derived from an EMBL/GenBank/DDBJ whole genome shotgun (WGS) entry which is preliminary data.</text>
</comment>
<proteinExistence type="predicted"/>
<keyword evidence="2" id="KW-1185">Reference proteome</keyword>
<reference evidence="1" key="1">
    <citation type="submission" date="2021-06" db="EMBL/GenBank/DDBJ databases">
        <authorList>
            <person name="Kallberg Y."/>
            <person name="Tangrot J."/>
            <person name="Rosling A."/>
        </authorList>
    </citation>
    <scope>NUCLEOTIDE SEQUENCE</scope>
    <source>
        <strain evidence="1">CL356</strain>
    </source>
</reference>
<dbReference type="Proteomes" id="UP000789525">
    <property type="component" value="Unassembled WGS sequence"/>
</dbReference>
<protein>
    <submittedName>
        <fullName evidence="1">3551_t:CDS:1</fullName>
    </submittedName>
</protein>
<organism evidence="1 2">
    <name type="scientific">Acaulospora colombiana</name>
    <dbReference type="NCBI Taxonomy" id="27376"/>
    <lineage>
        <taxon>Eukaryota</taxon>
        <taxon>Fungi</taxon>
        <taxon>Fungi incertae sedis</taxon>
        <taxon>Mucoromycota</taxon>
        <taxon>Glomeromycotina</taxon>
        <taxon>Glomeromycetes</taxon>
        <taxon>Diversisporales</taxon>
        <taxon>Acaulosporaceae</taxon>
        <taxon>Acaulospora</taxon>
    </lineage>
</organism>
<evidence type="ECO:0000313" key="2">
    <source>
        <dbReference type="Proteomes" id="UP000789525"/>
    </source>
</evidence>
<accession>A0ACA9NG15</accession>
<gene>
    <name evidence="1" type="ORF">ACOLOM_LOCUS8374</name>
</gene>
<sequence length="913" mass="100713">QNRGEVSALDIPPVPYSNYQVCRSSPVTRPPPRGTWTLRLPTRHYVKRREIFPTFSPKERHAQLPVELWIAIIDFVGEEADLSRLCQTSKFLQSIAGPQLYERHFIYTEQAKRMSIRSALVHSQFEFLINTLCLRLERWSVVSGSVVYCQSSIGHDSAKRLSRCSCDELDETLQATLPSLLNLKELRLNCCLCETKLYDEHRYERHQYFATLQTKMLQEVKFSCSCSFMDQKQLVKYFGAPCMATVTTLRWCVRGLYITPEYLKASFSNRNILPKLQSLYYEGSKLDDLLLQHRPIQRISSTNTYRVEMVPKHQDLVYRRHHLTHVSIQHQDTLRVLFKTIEKNPLSFRQLQHLGVLRLRPGTNTCLDQGEGLYVILSPLAGLERLASVEYSFNGHPTVIPCSGLSAPATDNNAWNTPPKPSPANIPADTANPYMSAKAHCDRVLELGDDECETDSVPVGEPVPVLLGYPEVLDDDCDSGEHAQSDRGVPRACGDRGITGKNTWRSLREEDKEAGGEEDGDGRAKELGGELVFGFGTEEVTGLEVARHVGGLSGCSSGESTSDQVDQLCLVDFHLREDTTEYDLGGFGAGTDGVDIGITGRLHTNEREDESKQERQNGLSTIKFISTISTKSINECLHSDVELGAHEGTRDDEGEEHAHDPPPCLDAIFEGSGVEVLLGYIVGVPDKDALERGTEVTSALEALPKVVTTRHGNLQGDIDTGPEQPVTGVDLNAHSQARLDDRRSNDGPRKYTPTQKAPTGINTRQHTRTKESGGKLENPAIVFELDSFGPSEPVERPPNVPVQKDTGDESVEGLPAETAKEVERADCEGGCGGGGEDEALADDKVGAEGNDEEHAKAHLPKSDLGLGERRPSRYMAGTAETKRIPSPPADVAATPVEGSALLIALMMEKPKMA</sequence>
<evidence type="ECO:0000313" key="1">
    <source>
        <dbReference type="EMBL" id="CAG8655113.1"/>
    </source>
</evidence>
<feature type="non-terminal residue" evidence="1">
    <location>
        <position position="1"/>
    </location>
</feature>
<name>A0ACA9NG15_9GLOM</name>
<feature type="non-terminal residue" evidence="1">
    <location>
        <position position="913"/>
    </location>
</feature>